<proteinExistence type="predicted"/>
<feature type="non-terminal residue" evidence="1">
    <location>
        <position position="1"/>
    </location>
</feature>
<name>A0A0B7BSM7_9EUPU</name>
<reference evidence="1" key="1">
    <citation type="submission" date="2014-12" db="EMBL/GenBank/DDBJ databases">
        <title>Insight into the proteome of Arion vulgaris.</title>
        <authorList>
            <person name="Aradska J."/>
            <person name="Bulat T."/>
            <person name="Smidak R."/>
            <person name="Sarate P."/>
            <person name="Gangsoo J."/>
            <person name="Sialana F."/>
            <person name="Bilban M."/>
            <person name="Lubec G."/>
        </authorList>
    </citation>
    <scope>NUCLEOTIDE SEQUENCE</scope>
    <source>
        <tissue evidence="1">Skin</tissue>
    </source>
</reference>
<evidence type="ECO:0000313" key="1">
    <source>
        <dbReference type="EMBL" id="CEK95958.1"/>
    </source>
</evidence>
<organism evidence="1">
    <name type="scientific">Arion vulgaris</name>
    <dbReference type="NCBI Taxonomy" id="1028688"/>
    <lineage>
        <taxon>Eukaryota</taxon>
        <taxon>Metazoa</taxon>
        <taxon>Spiralia</taxon>
        <taxon>Lophotrochozoa</taxon>
        <taxon>Mollusca</taxon>
        <taxon>Gastropoda</taxon>
        <taxon>Heterobranchia</taxon>
        <taxon>Euthyneura</taxon>
        <taxon>Panpulmonata</taxon>
        <taxon>Eupulmonata</taxon>
        <taxon>Stylommatophora</taxon>
        <taxon>Helicina</taxon>
        <taxon>Arionoidea</taxon>
        <taxon>Arionidae</taxon>
        <taxon>Arion</taxon>
    </lineage>
</organism>
<accession>A0A0B7BSM7</accession>
<protein>
    <submittedName>
        <fullName evidence="1">Uncharacterized protein</fullName>
    </submittedName>
</protein>
<gene>
    <name evidence="1" type="primary">ORF209715</name>
</gene>
<sequence>LITSVASIGPYFKSTLTARLVGHSDTILCSLANPGTTWALHGHIIRREDLEHLVTAGNIQGRRDHGRQRERRC</sequence>
<dbReference type="AlphaFoldDB" id="A0A0B7BSM7"/>
<dbReference type="EMBL" id="HACG01049093">
    <property type="protein sequence ID" value="CEK95958.1"/>
    <property type="molecule type" value="Transcribed_RNA"/>
</dbReference>